<dbReference type="HOGENOM" id="CLU_2353699_0_0_11"/>
<keyword evidence="2" id="KW-1185">Reference proteome</keyword>
<name>A0A075UXE0_9PSEU</name>
<evidence type="ECO:0000313" key="1">
    <source>
        <dbReference type="EMBL" id="AIG77638.1"/>
    </source>
</evidence>
<gene>
    <name evidence="1" type="ORF">AJAP_23945</name>
</gene>
<protein>
    <submittedName>
        <fullName evidence="1">Uncharacterized protein</fullName>
    </submittedName>
</protein>
<reference evidence="1 2" key="1">
    <citation type="journal article" date="2014" name="J. Biotechnol.">
        <title>Complete genome sequence of the actinobacterium Amycolatopsis japonica MG417-CF17(T) (=DSM 44213T) producing (S,S)-N,N'-ethylenediaminedisuccinic acid.</title>
        <authorList>
            <person name="Stegmann E."/>
            <person name="Albersmeier A."/>
            <person name="Spohn M."/>
            <person name="Gert H."/>
            <person name="Weber T."/>
            <person name="Wohlleben W."/>
            <person name="Kalinowski J."/>
            <person name="Ruckert C."/>
        </authorList>
    </citation>
    <scope>NUCLEOTIDE SEQUENCE [LARGE SCALE GENOMIC DNA]</scope>
    <source>
        <strain evidence="2">MG417-CF17 (DSM 44213)</strain>
    </source>
</reference>
<sequence>MSHSLGPLANNLAAYAIYSTAQTEMRHAYKLIEAGDYLGAAAEIESAAHAAEVLARATSDLDAERSERWLRVVVARRRFADQARARASDTVLTLAA</sequence>
<dbReference type="Proteomes" id="UP000028492">
    <property type="component" value="Chromosome"/>
</dbReference>
<dbReference type="KEGG" id="aja:AJAP_23945"/>
<dbReference type="RefSeq" id="WP_038515299.1">
    <property type="nucleotide sequence ID" value="NZ_CP008953.1"/>
</dbReference>
<organism evidence="1 2">
    <name type="scientific">Amycolatopsis japonica</name>
    <dbReference type="NCBI Taxonomy" id="208439"/>
    <lineage>
        <taxon>Bacteria</taxon>
        <taxon>Bacillati</taxon>
        <taxon>Actinomycetota</taxon>
        <taxon>Actinomycetes</taxon>
        <taxon>Pseudonocardiales</taxon>
        <taxon>Pseudonocardiaceae</taxon>
        <taxon>Amycolatopsis</taxon>
        <taxon>Amycolatopsis japonica group</taxon>
    </lineage>
</organism>
<dbReference type="AlphaFoldDB" id="A0A075UXE0"/>
<proteinExistence type="predicted"/>
<accession>A0A075UXE0</accession>
<evidence type="ECO:0000313" key="2">
    <source>
        <dbReference type="Proteomes" id="UP000028492"/>
    </source>
</evidence>
<dbReference type="EMBL" id="CP008953">
    <property type="protein sequence ID" value="AIG77638.1"/>
    <property type="molecule type" value="Genomic_DNA"/>
</dbReference>